<comment type="caution">
    <text evidence="2">The sequence shown here is derived from an EMBL/GenBank/DDBJ whole genome shotgun (WGS) entry which is preliminary data.</text>
</comment>
<keyword evidence="1" id="KW-0812">Transmembrane</keyword>
<feature type="transmembrane region" description="Helical" evidence="1">
    <location>
        <begin position="52"/>
        <end position="74"/>
    </location>
</feature>
<evidence type="ECO:0000313" key="2">
    <source>
        <dbReference type="EMBL" id="OZM72003.1"/>
    </source>
</evidence>
<dbReference type="AlphaFoldDB" id="A0A263D0P5"/>
<feature type="transmembrane region" description="Helical" evidence="1">
    <location>
        <begin position="16"/>
        <end position="40"/>
    </location>
</feature>
<dbReference type="RefSeq" id="WP_094863959.1">
    <property type="nucleotide sequence ID" value="NZ_NKYE01000010.1"/>
</dbReference>
<feature type="transmembrane region" description="Helical" evidence="1">
    <location>
        <begin position="81"/>
        <end position="103"/>
    </location>
</feature>
<dbReference type="Proteomes" id="UP000242444">
    <property type="component" value="Unassembled WGS sequence"/>
</dbReference>
<keyword evidence="1" id="KW-1133">Transmembrane helix</keyword>
<evidence type="ECO:0000313" key="3">
    <source>
        <dbReference type="Proteomes" id="UP000242444"/>
    </source>
</evidence>
<reference evidence="2 3" key="1">
    <citation type="submission" date="2017-07" db="EMBL/GenBank/DDBJ databases">
        <title>Amycolatopsis antarcticus sp. nov., isolated from the surface of an Antarcticus brown macroalga.</title>
        <authorList>
            <person name="Wang J."/>
            <person name="Leiva S."/>
            <person name="Huang J."/>
            <person name="Huang Y."/>
        </authorList>
    </citation>
    <scope>NUCLEOTIDE SEQUENCE [LARGE SCALE GENOMIC DNA]</scope>
    <source>
        <strain evidence="2 3">AU-G6</strain>
    </source>
</reference>
<dbReference type="InParanoid" id="A0A263D0P5"/>
<sequence length="159" mass="16283">MYGSTGRAQGHRPSRVPFALAVIFALLLGLLALLAASGSLDLGDARASTFGVVLRIVFAVDGVCCLAGAVLLLLSRPAGRVLTAVGGGVCLALPLLVFPAAVVAPQDSAFGVRQVGGVVLLLVVVLLGLLTMVQSLRRDTRDTIAHRARHGDPARGAVQ</sequence>
<protein>
    <submittedName>
        <fullName evidence="2">Uncharacterized protein</fullName>
    </submittedName>
</protein>
<accession>A0A263D0P5</accession>
<feature type="transmembrane region" description="Helical" evidence="1">
    <location>
        <begin position="115"/>
        <end position="133"/>
    </location>
</feature>
<keyword evidence="3" id="KW-1185">Reference proteome</keyword>
<organism evidence="2 3">
    <name type="scientific">Amycolatopsis antarctica</name>
    <dbReference type="NCBI Taxonomy" id="1854586"/>
    <lineage>
        <taxon>Bacteria</taxon>
        <taxon>Bacillati</taxon>
        <taxon>Actinomycetota</taxon>
        <taxon>Actinomycetes</taxon>
        <taxon>Pseudonocardiales</taxon>
        <taxon>Pseudonocardiaceae</taxon>
        <taxon>Amycolatopsis</taxon>
    </lineage>
</organism>
<evidence type="ECO:0000256" key="1">
    <source>
        <dbReference type="SAM" id="Phobius"/>
    </source>
</evidence>
<gene>
    <name evidence="2" type="ORF">CFN78_17875</name>
</gene>
<keyword evidence="1" id="KW-0472">Membrane</keyword>
<dbReference type="EMBL" id="NKYE01000010">
    <property type="protein sequence ID" value="OZM72003.1"/>
    <property type="molecule type" value="Genomic_DNA"/>
</dbReference>
<proteinExistence type="predicted"/>
<name>A0A263D0P5_9PSEU</name>